<dbReference type="PANTHER" id="PTHR43841">
    <property type="entry name" value="3-HYDROXYACYL-THIOESTER DEHYDRATASE HTDX-RELATED"/>
    <property type="match status" value="1"/>
</dbReference>
<dbReference type="Gene3D" id="3.10.129.10">
    <property type="entry name" value="Hotdog Thioesterase"/>
    <property type="match status" value="1"/>
</dbReference>
<accession>A0A3E0HKZ7</accession>
<reference evidence="3 4" key="1">
    <citation type="submission" date="2018-08" db="EMBL/GenBank/DDBJ databases">
        <title>Genomic Encyclopedia of Archaeal and Bacterial Type Strains, Phase II (KMG-II): from individual species to whole genera.</title>
        <authorList>
            <person name="Goeker M."/>
        </authorList>
    </citation>
    <scope>NUCLEOTIDE SEQUENCE [LARGE SCALE GENOMIC DNA]</scope>
    <source>
        <strain evidence="3 4">DSM 45791</strain>
    </source>
</reference>
<dbReference type="SUPFAM" id="SSF54637">
    <property type="entry name" value="Thioesterase/thiol ester dehydrase-isomerase"/>
    <property type="match status" value="1"/>
</dbReference>
<protein>
    <submittedName>
        <fullName evidence="3">Acyl dehydratase</fullName>
    </submittedName>
</protein>
<dbReference type="Pfam" id="PF01575">
    <property type="entry name" value="MaoC_dehydratas"/>
    <property type="match status" value="1"/>
</dbReference>
<sequence>MRPNWDDVQEGSALPERVVRLDRADLVRYAGASGDFNIIHWNARAAVAAGLPDVIAHGMLTLALAVGTVGDWCGDPAAVVECGGRFAKPVVVPDDAAGVELRVVGTVGRKCVDRTVRVDITVFCGGEKVLTKARAVVRLA</sequence>
<name>A0A3E0HKZ7_9PSEU</name>
<proteinExistence type="inferred from homology"/>
<dbReference type="AlphaFoldDB" id="A0A3E0HKZ7"/>
<dbReference type="InterPro" id="IPR029069">
    <property type="entry name" value="HotDog_dom_sf"/>
</dbReference>
<comment type="similarity">
    <text evidence="1">Belongs to the enoyl-CoA hydratase/isomerase family.</text>
</comment>
<evidence type="ECO:0000259" key="2">
    <source>
        <dbReference type="Pfam" id="PF01575"/>
    </source>
</evidence>
<dbReference type="RefSeq" id="WP_116175693.1">
    <property type="nucleotide sequence ID" value="NZ_CP144375.1"/>
</dbReference>
<dbReference type="Proteomes" id="UP000256269">
    <property type="component" value="Unassembled WGS sequence"/>
</dbReference>
<feature type="domain" description="MaoC-like" evidence="2">
    <location>
        <begin position="17"/>
        <end position="119"/>
    </location>
</feature>
<comment type="caution">
    <text evidence="3">The sequence shown here is derived from an EMBL/GenBank/DDBJ whole genome shotgun (WGS) entry which is preliminary data.</text>
</comment>
<keyword evidence="4" id="KW-1185">Reference proteome</keyword>
<dbReference type="InterPro" id="IPR002539">
    <property type="entry name" value="MaoC-like_dom"/>
</dbReference>
<dbReference type="OrthoDB" id="9800237at2"/>
<evidence type="ECO:0000313" key="3">
    <source>
        <dbReference type="EMBL" id="REH47038.1"/>
    </source>
</evidence>
<dbReference type="EMBL" id="QUNO01000006">
    <property type="protein sequence ID" value="REH47038.1"/>
    <property type="molecule type" value="Genomic_DNA"/>
</dbReference>
<evidence type="ECO:0000256" key="1">
    <source>
        <dbReference type="ARBA" id="ARBA00005254"/>
    </source>
</evidence>
<evidence type="ECO:0000313" key="4">
    <source>
        <dbReference type="Proteomes" id="UP000256269"/>
    </source>
</evidence>
<organism evidence="3 4">
    <name type="scientific">Kutzneria buriramensis</name>
    <dbReference type="NCBI Taxonomy" id="1045776"/>
    <lineage>
        <taxon>Bacteria</taxon>
        <taxon>Bacillati</taxon>
        <taxon>Actinomycetota</taxon>
        <taxon>Actinomycetes</taxon>
        <taxon>Pseudonocardiales</taxon>
        <taxon>Pseudonocardiaceae</taxon>
        <taxon>Kutzneria</taxon>
    </lineage>
</organism>
<gene>
    <name evidence="3" type="ORF">BCF44_106202</name>
</gene>
<dbReference type="PANTHER" id="PTHR43841:SF3">
    <property type="entry name" value="(3R)-HYDROXYACYL-ACP DEHYDRATASE SUBUNIT HADB"/>
    <property type="match status" value="1"/>
</dbReference>